<organism evidence="3 4">
    <name type="scientific">Streptomyces cylindrosporus</name>
    <dbReference type="NCBI Taxonomy" id="2927583"/>
    <lineage>
        <taxon>Bacteria</taxon>
        <taxon>Bacillati</taxon>
        <taxon>Actinomycetota</taxon>
        <taxon>Actinomycetes</taxon>
        <taxon>Kitasatosporales</taxon>
        <taxon>Streptomycetaceae</taxon>
        <taxon>Streptomyces</taxon>
    </lineage>
</organism>
<name>A0ABS9YGT0_9ACTN</name>
<feature type="domain" description="DUF1707" evidence="2">
    <location>
        <begin position="11"/>
        <end position="63"/>
    </location>
</feature>
<accession>A0ABS9YGT0</accession>
<reference evidence="3" key="1">
    <citation type="submission" date="2022-03" db="EMBL/GenBank/DDBJ databases">
        <title>Streptomyces 7R015 and 7R016 isolated from Barleria lupulina in Thailand.</title>
        <authorList>
            <person name="Kanchanasin P."/>
            <person name="Phongsopitanun W."/>
            <person name="Tanasupawat S."/>
        </authorList>
    </citation>
    <scope>NUCLEOTIDE SEQUENCE</scope>
    <source>
        <strain evidence="3">7R015</strain>
    </source>
</reference>
<evidence type="ECO:0000313" key="3">
    <source>
        <dbReference type="EMBL" id="MCI3276452.1"/>
    </source>
</evidence>
<dbReference type="EMBL" id="JALDAY010000012">
    <property type="protein sequence ID" value="MCI3276452.1"/>
    <property type="molecule type" value="Genomic_DNA"/>
</dbReference>
<dbReference type="InterPro" id="IPR012551">
    <property type="entry name" value="DUF1707_SHOCT-like"/>
</dbReference>
<dbReference type="PANTHER" id="PTHR40763">
    <property type="entry name" value="MEMBRANE PROTEIN-RELATED"/>
    <property type="match status" value="1"/>
</dbReference>
<dbReference type="Pfam" id="PF08044">
    <property type="entry name" value="DUF1707"/>
    <property type="match status" value="1"/>
</dbReference>
<keyword evidence="4" id="KW-1185">Reference proteome</keyword>
<dbReference type="Proteomes" id="UP001165269">
    <property type="component" value="Unassembled WGS sequence"/>
</dbReference>
<protein>
    <submittedName>
        <fullName evidence="3">DUF1707 domain-containing protein</fullName>
    </submittedName>
</protein>
<feature type="compositionally biased region" description="Basic and acidic residues" evidence="1">
    <location>
        <begin position="249"/>
        <end position="269"/>
    </location>
</feature>
<dbReference type="PANTHER" id="PTHR40763:SF4">
    <property type="entry name" value="DUF1707 DOMAIN-CONTAINING PROTEIN"/>
    <property type="match status" value="1"/>
</dbReference>
<dbReference type="RefSeq" id="WP_242773067.1">
    <property type="nucleotide sequence ID" value="NZ_JALDAY010000012.1"/>
</dbReference>
<sequence>MTDDADAVPELRASDADRERVAEVLRDALAEGRLDMEEFEERLEATYKARTYGELTPITRDLPAAGVAVPPISLVKEPVASGSWASRITGGEGSSTWAVAVMSGFQRKGRWTVPKQFNCFAFWGGGEIDLREANFADHEVEINCVAIMGGVNIIVPPGVEVVVRGIGIMGGFDHSEEGVPPEPGAPRVIVNGFAFWGGVGVERKLTKEERRRLKEERRQGKLDRRQSVRELQEDYREDVMDAHRRMLEGHRDLLRERHDERRERQEERRERHRERRDRRRYDDY</sequence>
<comment type="caution">
    <text evidence="3">The sequence shown here is derived from an EMBL/GenBank/DDBJ whole genome shotgun (WGS) entry which is preliminary data.</text>
</comment>
<gene>
    <name evidence="3" type="ORF">MQP27_35790</name>
</gene>
<evidence type="ECO:0000313" key="4">
    <source>
        <dbReference type="Proteomes" id="UP001165269"/>
    </source>
</evidence>
<evidence type="ECO:0000256" key="1">
    <source>
        <dbReference type="SAM" id="MobiDB-lite"/>
    </source>
</evidence>
<proteinExistence type="predicted"/>
<evidence type="ECO:0000259" key="2">
    <source>
        <dbReference type="Pfam" id="PF08044"/>
    </source>
</evidence>
<feature type="region of interest" description="Disordered" evidence="1">
    <location>
        <begin position="249"/>
        <end position="284"/>
    </location>
</feature>